<feature type="compositionally biased region" description="Acidic residues" evidence="1">
    <location>
        <begin position="17"/>
        <end position="37"/>
    </location>
</feature>
<gene>
    <name evidence="2" type="ORF">CONPUDRAFT_160699</name>
</gene>
<feature type="region of interest" description="Disordered" evidence="1">
    <location>
        <begin position="199"/>
        <end position="256"/>
    </location>
</feature>
<feature type="region of interest" description="Disordered" evidence="1">
    <location>
        <begin position="1"/>
        <end position="74"/>
    </location>
</feature>
<feature type="region of interest" description="Disordered" evidence="1">
    <location>
        <begin position="452"/>
        <end position="487"/>
    </location>
</feature>
<dbReference type="KEGG" id="cput:CONPUDRAFT_160699"/>
<evidence type="ECO:0000313" key="3">
    <source>
        <dbReference type="Proteomes" id="UP000053558"/>
    </source>
</evidence>
<keyword evidence="3" id="KW-1185">Reference proteome</keyword>
<evidence type="ECO:0000256" key="1">
    <source>
        <dbReference type="SAM" id="MobiDB-lite"/>
    </source>
</evidence>
<dbReference type="RefSeq" id="XP_007776021.1">
    <property type="nucleotide sequence ID" value="XM_007777831.1"/>
</dbReference>
<sequence length="487" mass="53495">MNQALDDALDTVIQLMEAEDREDHENDEEREDDEDATSYESDVTRVGTSVSIEEIPRPSDAPPPGHHHAPRPRLPVWAPPGTSLPTDAASATYIFGLYETRIRLIMETRAVVPSWDLVDFEQRAVVEADQMRASLYDAENYGVQPGPLLEEFVSNSRTPFSARWPVGTDFRHIARPYPGPSDFGGSAWWERYPTMAPPTARIDPPSMSSNGNHPIHRARTRGQTSASSSTTGQPRRRRGPRLSCTGSGGPVTHDTITLRDVNFSDSEESVTSEFARDLGLGPQDTLPFRPAGDPADPAGRQLRVEHKQPCRSCARKPTRCVGVPGESCTICKDVSKKGCEYAGGGSMGDDQWCDVTPAEYFRITHKMSALKRKWKGKGRADGQESPNKRRRMKVQERAADVVATVEDLVGSIAHVNAQLEQLRASLDQGTQVDDLRLLAKTARVHWDIVAAAGPSDISLAGPSGTQQTEDEDMEEEEGADQQNASDE</sequence>
<organism evidence="2 3">
    <name type="scientific">Coniophora puteana (strain RWD-64-598)</name>
    <name type="common">Brown rot fungus</name>
    <dbReference type="NCBI Taxonomy" id="741705"/>
    <lineage>
        <taxon>Eukaryota</taxon>
        <taxon>Fungi</taxon>
        <taxon>Dikarya</taxon>
        <taxon>Basidiomycota</taxon>
        <taxon>Agaricomycotina</taxon>
        <taxon>Agaricomycetes</taxon>
        <taxon>Agaricomycetidae</taxon>
        <taxon>Boletales</taxon>
        <taxon>Coniophorineae</taxon>
        <taxon>Coniophoraceae</taxon>
        <taxon>Coniophora</taxon>
    </lineage>
</organism>
<dbReference type="AlphaFoldDB" id="R7SDG9"/>
<feature type="compositionally biased region" description="Polar residues" evidence="1">
    <location>
        <begin position="38"/>
        <end position="51"/>
    </location>
</feature>
<dbReference type="EMBL" id="JH711674">
    <property type="protein sequence ID" value="EIW73802.1"/>
    <property type="molecule type" value="Genomic_DNA"/>
</dbReference>
<name>R7SDG9_CONPW</name>
<reference evidence="3" key="1">
    <citation type="journal article" date="2012" name="Science">
        <title>The Paleozoic origin of enzymatic lignin decomposition reconstructed from 31 fungal genomes.</title>
        <authorList>
            <person name="Floudas D."/>
            <person name="Binder M."/>
            <person name="Riley R."/>
            <person name="Barry K."/>
            <person name="Blanchette R.A."/>
            <person name="Henrissat B."/>
            <person name="Martinez A.T."/>
            <person name="Otillar R."/>
            <person name="Spatafora J.W."/>
            <person name="Yadav J.S."/>
            <person name="Aerts A."/>
            <person name="Benoit I."/>
            <person name="Boyd A."/>
            <person name="Carlson A."/>
            <person name="Copeland A."/>
            <person name="Coutinho P.M."/>
            <person name="de Vries R.P."/>
            <person name="Ferreira P."/>
            <person name="Findley K."/>
            <person name="Foster B."/>
            <person name="Gaskell J."/>
            <person name="Glotzer D."/>
            <person name="Gorecki P."/>
            <person name="Heitman J."/>
            <person name="Hesse C."/>
            <person name="Hori C."/>
            <person name="Igarashi K."/>
            <person name="Jurgens J.A."/>
            <person name="Kallen N."/>
            <person name="Kersten P."/>
            <person name="Kohler A."/>
            <person name="Kuees U."/>
            <person name="Kumar T.K.A."/>
            <person name="Kuo A."/>
            <person name="LaButti K."/>
            <person name="Larrondo L.F."/>
            <person name="Lindquist E."/>
            <person name="Ling A."/>
            <person name="Lombard V."/>
            <person name="Lucas S."/>
            <person name="Lundell T."/>
            <person name="Martin R."/>
            <person name="McLaughlin D.J."/>
            <person name="Morgenstern I."/>
            <person name="Morin E."/>
            <person name="Murat C."/>
            <person name="Nagy L.G."/>
            <person name="Nolan M."/>
            <person name="Ohm R.A."/>
            <person name="Patyshakuliyeva A."/>
            <person name="Rokas A."/>
            <person name="Ruiz-Duenas F.J."/>
            <person name="Sabat G."/>
            <person name="Salamov A."/>
            <person name="Samejima M."/>
            <person name="Schmutz J."/>
            <person name="Slot J.C."/>
            <person name="St John F."/>
            <person name="Stenlid J."/>
            <person name="Sun H."/>
            <person name="Sun S."/>
            <person name="Syed K."/>
            <person name="Tsang A."/>
            <person name="Wiebenga A."/>
            <person name="Young D."/>
            <person name="Pisabarro A."/>
            <person name="Eastwood D.C."/>
            <person name="Martin F."/>
            <person name="Cullen D."/>
            <person name="Grigoriev I.V."/>
            <person name="Hibbett D.S."/>
        </authorList>
    </citation>
    <scope>NUCLEOTIDE SEQUENCE [LARGE SCALE GENOMIC DNA]</scope>
    <source>
        <strain evidence="3">RWD-64-598 SS2</strain>
    </source>
</reference>
<dbReference type="GeneID" id="19204379"/>
<feature type="compositionally biased region" description="Acidic residues" evidence="1">
    <location>
        <begin position="468"/>
        <end position="487"/>
    </location>
</feature>
<feature type="region of interest" description="Disordered" evidence="1">
    <location>
        <begin position="372"/>
        <end position="395"/>
    </location>
</feature>
<protein>
    <submittedName>
        <fullName evidence="2">Uncharacterized protein</fullName>
    </submittedName>
</protein>
<evidence type="ECO:0000313" key="2">
    <source>
        <dbReference type="EMBL" id="EIW73802.1"/>
    </source>
</evidence>
<dbReference type="Proteomes" id="UP000053558">
    <property type="component" value="Unassembled WGS sequence"/>
</dbReference>
<accession>R7SDG9</accession>
<feature type="compositionally biased region" description="Low complexity" evidence="1">
    <location>
        <begin position="221"/>
        <end position="233"/>
    </location>
</feature>
<proteinExistence type="predicted"/>